<dbReference type="SUPFAM" id="SSF52833">
    <property type="entry name" value="Thioredoxin-like"/>
    <property type="match status" value="1"/>
</dbReference>
<dbReference type="InterPro" id="IPR036249">
    <property type="entry name" value="Thioredoxin-like_sf"/>
</dbReference>
<dbReference type="PANTHER" id="PTHR13887">
    <property type="entry name" value="GLUTATHIONE S-TRANSFERASE KAPPA"/>
    <property type="match status" value="1"/>
</dbReference>
<dbReference type="Gene3D" id="3.40.30.10">
    <property type="entry name" value="Glutaredoxin"/>
    <property type="match status" value="1"/>
</dbReference>
<dbReference type="GO" id="GO:0016491">
    <property type="term" value="F:oxidoreductase activity"/>
    <property type="evidence" value="ECO:0007669"/>
    <property type="project" value="InterPro"/>
</dbReference>
<dbReference type="Pfam" id="PF01323">
    <property type="entry name" value="DSBA"/>
    <property type="match status" value="1"/>
</dbReference>
<proteinExistence type="predicted"/>
<dbReference type="EMBL" id="SUTE01000072">
    <property type="protein sequence ID" value="MBE6505838.1"/>
    <property type="molecule type" value="Genomic_DNA"/>
</dbReference>
<gene>
    <name evidence="2" type="ORF">E7Z73_08945</name>
</gene>
<dbReference type="AlphaFoldDB" id="A0A8T3VD03"/>
<reference evidence="2" key="1">
    <citation type="submission" date="2019-04" db="EMBL/GenBank/DDBJ databases">
        <title>Evolution of Biomass-Degrading Anaerobic Consortia Revealed by Metagenomics.</title>
        <authorList>
            <person name="Peng X."/>
        </authorList>
    </citation>
    <scope>NUCLEOTIDE SEQUENCE</scope>
    <source>
        <strain evidence="2">SIG12</strain>
    </source>
</reference>
<dbReference type="RefSeq" id="WP_303737491.1">
    <property type="nucleotide sequence ID" value="NZ_SUTE01000072.1"/>
</dbReference>
<name>A0A8T3VD03_9EURY</name>
<dbReference type="Proteomes" id="UP000762703">
    <property type="component" value="Unassembled WGS sequence"/>
</dbReference>
<feature type="domain" description="DSBA-like thioredoxin" evidence="1">
    <location>
        <begin position="6"/>
        <end position="208"/>
    </location>
</feature>
<sequence length="224" mass="25597">MNIIYMIDFNCPYSYIGLKRLKKAIETLNINVEWEMKAFELEPLAGKRHVKSTAERYSEKNEVSINEALEKIREIEEIALEDGLKINYKDMLLTSSNNALRLSKFCQNMHPEVTLKLVEEIFYANLVKNENIADTKVLSKIAVSCGLEESEANKILENNYYNIEVYLDAEEAVSYGITATPCFILNHKGERLIIPGVFSTGEFESALKDMKSGEIEKKTFVNPH</sequence>
<dbReference type="PANTHER" id="PTHR13887:SF41">
    <property type="entry name" value="THIOREDOXIN SUPERFAMILY PROTEIN"/>
    <property type="match status" value="1"/>
</dbReference>
<organism evidence="2 3">
    <name type="scientific">Methanobrevibacter millerae</name>
    <dbReference type="NCBI Taxonomy" id="230361"/>
    <lineage>
        <taxon>Archaea</taxon>
        <taxon>Methanobacteriati</taxon>
        <taxon>Methanobacteriota</taxon>
        <taxon>Methanomada group</taxon>
        <taxon>Methanobacteria</taxon>
        <taxon>Methanobacteriales</taxon>
        <taxon>Methanobacteriaceae</taxon>
        <taxon>Methanobrevibacter</taxon>
    </lineage>
</organism>
<protein>
    <recommendedName>
        <fullName evidence="1">DSBA-like thioredoxin domain-containing protein</fullName>
    </recommendedName>
</protein>
<accession>A0A8T3VD03</accession>
<evidence type="ECO:0000313" key="2">
    <source>
        <dbReference type="EMBL" id="MBE6505838.1"/>
    </source>
</evidence>
<comment type="caution">
    <text evidence="2">The sequence shown here is derived from an EMBL/GenBank/DDBJ whole genome shotgun (WGS) entry which is preliminary data.</text>
</comment>
<dbReference type="InterPro" id="IPR001853">
    <property type="entry name" value="DSBA-like_thioredoxin_dom"/>
</dbReference>
<evidence type="ECO:0000313" key="3">
    <source>
        <dbReference type="Proteomes" id="UP000762703"/>
    </source>
</evidence>
<evidence type="ECO:0000259" key="1">
    <source>
        <dbReference type="Pfam" id="PF01323"/>
    </source>
</evidence>